<dbReference type="Proteomes" id="UP001164929">
    <property type="component" value="Chromosome 4"/>
</dbReference>
<dbReference type="EMBL" id="JAQIZT010000004">
    <property type="protein sequence ID" value="KAJ7000917.1"/>
    <property type="molecule type" value="Genomic_DNA"/>
</dbReference>
<accession>A0AAD6R2D7</accession>
<organism evidence="1 2">
    <name type="scientific">Populus alba x Populus x berolinensis</name>
    <dbReference type="NCBI Taxonomy" id="444605"/>
    <lineage>
        <taxon>Eukaryota</taxon>
        <taxon>Viridiplantae</taxon>
        <taxon>Streptophyta</taxon>
        <taxon>Embryophyta</taxon>
        <taxon>Tracheophyta</taxon>
        <taxon>Spermatophyta</taxon>
        <taxon>Magnoliopsida</taxon>
        <taxon>eudicotyledons</taxon>
        <taxon>Gunneridae</taxon>
        <taxon>Pentapetalae</taxon>
        <taxon>rosids</taxon>
        <taxon>fabids</taxon>
        <taxon>Malpighiales</taxon>
        <taxon>Salicaceae</taxon>
        <taxon>Saliceae</taxon>
        <taxon>Populus</taxon>
    </lineage>
</organism>
<reference evidence="1 2" key="1">
    <citation type="journal article" date="2023" name="Mol. Ecol. Resour.">
        <title>Chromosome-level genome assembly of a triploid poplar Populus alba 'Berolinensis'.</title>
        <authorList>
            <person name="Chen S."/>
            <person name="Yu Y."/>
            <person name="Wang X."/>
            <person name="Wang S."/>
            <person name="Zhang T."/>
            <person name="Zhou Y."/>
            <person name="He R."/>
            <person name="Meng N."/>
            <person name="Wang Y."/>
            <person name="Liu W."/>
            <person name="Liu Z."/>
            <person name="Liu J."/>
            <person name="Guo Q."/>
            <person name="Huang H."/>
            <person name="Sederoff R.R."/>
            <person name="Wang G."/>
            <person name="Qu G."/>
            <person name="Chen S."/>
        </authorList>
    </citation>
    <scope>NUCLEOTIDE SEQUENCE [LARGE SCALE GENOMIC DNA]</scope>
    <source>
        <strain evidence="1">SC-2020</strain>
    </source>
</reference>
<proteinExistence type="predicted"/>
<keyword evidence="2" id="KW-1185">Reference proteome</keyword>
<evidence type="ECO:0000313" key="2">
    <source>
        <dbReference type="Proteomes" id="UP001164929"/>
    </source>
</evidence>
<name>A0AAD6R2D7_9ROSI</name>
<sequence length="73" mass="8341">MPTKVAISEFFREILQAKRMVGVNVKVGSLPAQTMFFVTATVPSYIISYRGLDSRKWLYSLNSILNIVSLEWK</sequence>
<evidence type="ECO:0000313" key="1">
    <source>
        <dbReference type="EMBL" id="KAJ7000917.1"/>
    </source>
</evidence>
<gene>
    <name evidence="1" type="ORF">NC653_011392</name>
</gene>
<comment type="caution">
    <text evidence="1">The sequence shown here is derived from an EMBL/GenBank/DDBJ whole genome shotgun (WGS) entry which is preliminary data.</text>
</comment>
<dbReference type="AlphaFoldDB" id="A0AAD6R2D7"/>
<protein>
    <submittedName>
        <fullName evidence="1">Uncharacterized protein</fullName>
    </submittedName>
</protein>